<evidence type="ECO:0000256" key="4">
    <source>
        <dbReference type="SAM" id="Phobius"/>
    </source>
</evidence>
<accession>A0ABX5M1V2</accession>
<comment type="similarity">
    <text evidence="1">Belongs to the glycosyltransferase 2 family.</text>
</comment>
<dbReference type="GO" id="GO:0016740">
    <property type="term" value="F:transferase activity"/>
    <property type="evidence" value="ECO:0007669"/>
    <property type="project" value="UniProtKB-KW"/>
</dbReference>
<dbReference type="Proteomes" id="UP000248090">
    <property type="component" value="Unassembled WGS sequence"/>
</dbReference>
<keyword evidence="3 6" id="KW-0808">Transferase</keyword>
<dbReference type="Gene3D" id="3.90.550.10">
    <property type="entry name" value="Spore Coat Polysaccharide Biosynthesis Protein SpsA, Chain A"/>
    <property type="match status" value="1"/>
</dbReference>
<dbReference type="Pfam" id="PF00535">
    <property type="entry name" value="Glycos_transf_2"/>
    <property type="match status" value="1"/>
</dbReference>
<dbReference type="SUPFAM" id="SSF53448">
    <property type="entry name" value="Nucleotide-diphospho-sugar transferases"/>
    <property type="match status" value="1"/>
</dbReference>
<evidence type="ECO:0000313" key="6">
    <source>
        <dbReference type="EMBL" id="PXF32857.1"/>
    </source>
</evidence>
<gene>
    <name evidence="6" type="ORF">WH50_02180</name>
</gene>
<evidence type="ECO:0000259" key="5">
    <source>
        <dbReference type="Pfam" id="PF00535"/>
    </source>
</evidence>
<feature type="transmembrane region" description="Helical" evidence="4">
    <location>
        <begin position="6"/>
        <end position="30"/>
    </location>
</feature>
<dbReference type="InterPro" id="IPR001173">
    <property type="entry name" value="Glyco_trans_2-like"/>
</dbReference>
<evidence type="ECO:0000256" key="3">
    <source>
        <dbReference type="ARBA" id="ARBA00022679"/>
    </source>
</evidence>
<proteinExistence type="inferred from homology"/>
<keyword evidence="4" id="KW-1133">Transmembrane helix</keyword>
<feature type="domain" description="Glycosyltransferase 2-like" evidence="5">
    <location>
        <begin position="45"/>
        <end position="173"/>
    </location>
</feature>
<name>A0ABX5M1V2_9GAMM</name>
<evidence type="ECO:0000313" key="7">
    <source>
        <dbReference type="Proteomes" id="UP000248090"/>
    </source>
</evidence>
<keyword evidence="4" id="KW-0812">Transmembrane</keyword>
<dbReference type="EMBL" id="LAPT01000006">
    <property type="protein sequence ID" value="PXF32857.1"/>
    <property type="molecule type" value="Genomic_DNA"/>
</dbReference>
<dbReference type="RefSeq" id="WP_110185825.1">
    <property type="nucleotide sequence ID" value="NZ_CP177354.1"/>
</dbReference>
<dbReference type="PANTHER" id="PTHR43630:SF1">
    <property type="entry name" value="POLY-BETA-1,6-N-ACETYL-D-GLUCOSAMINE SYNTHASE"/>
    <property type="match status" value="1"/>
</dbReference>
<reference evidence="6 7" key="1">
    <citation type="submission" date="2015-03" db="EMBL/GenBank/DDBJ databases">
        <authorList>
            <person name="Krishnan R."/>
            <person name="Midha S."/>
            <person name="Patil P.B."/>
            <person name="Rameshkumar N."/>
        </authorList>
    </citation>
    <scope>NUCLEOTIDE SEQUENCE [LARGE SCALE GENOMIC DNA]</scope>
    <source>
        <strain evidence="6 7">L1E11</strain>
    </source>
</reference>
<comment type="caution">
    <text evidence="6">The sequence shown here is derived from an EMBL/GenBank/DDBJ whole genome shotgun (WGS) entry which is preliminary data.</text>
</comment>
<evidence type="ECO:0000256" key="1">
    <source>
        <dbReference type="ARBA" id="ARBA00006739"/>
    </source>
</evidence>
<protein>
    <submittedName>
        <fullName evidence="6">Glycosyl transferase family 2</fullName>
    </submittedName>
</protein>
<keyword evidence="7" id="KW-1185">Reference proteome</keyword>
<organism evidence="6 7">
    <name type="scientific">Pokkaliibacter plantistimulans</name>
    <dbReference type="NCBI Taxonomy" id="1635171"/>
    <lineage>
        <taxon>Bacteria</taxon>
        <taxon>Pseudomonadati</taxon>
        <taxon>Pseudomonadota</taxon>
        <taxon>Gammaproteobacteria</taxon>
        <taxon>Oceanospirillales</taxon>
        <taxon>Balneatrichaceae</taxon>
        <taxon>Pokkaliibacter</taxon>
    </lineage>
</organism>
<keyword evidence="2" id="KW-0328">Glycosyltransferase</keyword>
<evidence type="ECO:0000256" key="2">
    <source>
        <dbReference type="ARBA" id="ARBA00022676"/>
    </source>
</evidence>
<sequence>MAEIIFWLSLLIPFYAYIGFPLGLAMMAAFKPRQIALAPHPQSISIIVAAHNEERHIEGKIKSLLEQDYLPSARQIIIASDGSTDDTIALARTFNHPDILLLDLPRQGKQATLNTAVQYASGDVLVFTDADNQWFPSTLGALMAPFSDTAVGATGGNMIISKPGHALSQGDSLYRRYEAWIRRAENQTGCTVALDGALLAIRRSLFQAIPSDVNDDFFISTCAPAAGKRLVYVDAAKVLDEGVDETNKQFSRRLRVTLGGLQSLACRKQLMNPLRFGGYAVALLSHKLIRRLAPLLLIPLILSNLALWQHHGFYQTALLCQIAAYAVAIVGLLDHTKRLPKPFRLAGYTLISLSGMAIAVIQFIFGKRLKMWNPQQNR</sequence>
<feature type="transmembrane region" description="Helical" evidence="4">
    <location>
        <begin position="345"/>
        <end position="365"/>
    </location>
</feature>
<dbReference type="InterPro" id="IPR029044">
    <property type="entry name" value="Nucleotide-diphossugar_trans"/>
</dbReference>
<feature type="transmembrane region" description="Helical" evidence="4">
    <location>
        <begin position="313"/>
        <end position="333"/>
    </location>
</feature>
<dbReference type="PANTHER" id="PTHR43630">
    <property type="entry name" value="POLY-BETA-1,6-N-ACETYL-D-GLUCOSAMINE SYNTHASE"/>
    <property type="match status" value="1"/>
</dbReference>
<keyword evidence="4" id="KW-0472">Membrane</keyword>